<comment type="caution">
    <text evidence="1">The sequence shown here is derived from an EMBL/GenBank/DDBJ whole genome shotgun (WGS) entry which is preliminary data.</text>
</comment>
<reference evidence="1 2" key="1">
    <citation type="submission" date="2015-02" db="EMBL/GenBank/DDBJ databases">
        <title>Nostoc linckia genome annotation.</title>
        <authorList>
            <person name="Zhou Z."/>
        </authorList>
    </citation>
    <scope>NUCLEOTIDE SEQUENCE [LARGE SCALE GENOMIC DNA]</scope>
    <source>
        <strain evidence="2">z8</strain>
    </source>
</reference>
<evidence type="ECO:0000313" key="2">
    <source>
        <dbReference type="Proteomes" id="UP000222310"/>
    </source>
</evidence>
<dbReference type="RefSeq" id="WP_099065835.1">
    <property type="nucleotide sequence ID" value="NZ_LAHD01000002.1"/>
</dbReference>
<sequence>MNLESITGIRHGLQDCRRDGLTQFFNEFMTVLIAEGYTFEDLLDAITSWVALNPELEDVVKHLEDAEQKMRLFRSQSSV</sequence>
<name>A0A9Q5ZH97_NOSLI</name>
<accession>A0A9Q5ZH97</accession>
<dbReference type="GeneID" id="57092021"/>
<evidence type="ECO:0000313" key="1">
    <source>
        <dbReference type="EMBL" id="PHK07297.1"/>
    </source>
</evidence>
<organism evidence="1 2">
    <name type="scientific">Nostoc linckia z8</name>
    <dbReference type="NCBI Taxonomy" id="1628746"/>
    <lineage>
        <taxon>Bacteria</taxon>
        <taxon>Bacillati</taxon>
        <taxon>Cyanobacteriota</taxon>
        <taxon>Cyanophyceae</taxon>
        <taxon>Nostocales</taxon>
        <taxon>Nostocaceae</taxon>
        <taxon>Nostoc</taxon>
    </lineage>
</organism>
<gene>
    <name evidence="1" type="ORF">VF08_01485</name>
</gene>
<protein>
    <submittedName>
        <fullName evidence="1">Uncharacterized protein</fullName>
    </submittedName>
</protein>
<dbReference type="EMBL" id="LAHD01000002">
    <property type="protein sequence ID" value="PHK07297.1"/>
    <property type="molecule type" value="Genomic_DNA"/>
</dbReference>
<dbReference type="AlphaFoldDB" id="A0A9Q5ZH97"/>
<proteinExistence type="predicted"/>
<dbReference type="Proteomes" id="UP000222310">
    <property type="component" value="Unassembled WGS sequence"/>
</dbReference>